<evidence type="ECO:0000313" key="4">
    <source>
        <dbReference type="EMBL" id="PLW85068.1"/>
    </source>
</evidence>
<dbReference type="AlphaFoldDB" id="A0AAP8SMI3"/>
<dbReference type="CDD" id="cd15457">
    <property type="entry name" value="NADAR"/>
    <property type="match status" value="1"/>
</dbReference>
<sequence>MAALFPPDIVDATYLSRVDVTNDFGTFSHHSFTLEECEWPSVEHYYQAMKFADPDYQDKIRQAAHPKRARKLGRSRWQKRRSDWRNLKVTYMTRAVYTKCRTYPHIAEALLATGDKTLIESSNYDYFWGCGRDRRGENMYGKVLMNVREKLSEEQATTT</sequence>
<proteinExistence type="predicted"/>
<evidence type="ECO:0000313" key="5">
    <source>
        <dbReference type="Proteomes" id="UP000235162"/>
    </source>
</evidence>
<protein>
    <submittedName>
        <fullName evidence="4">DUF1768 domain-containing protein</fullName>
    </submittedName>
</protein>
<accession>A0AAP8SMI3</accession>
<dbReference type="RefSeq" id="WP_084197928.1">
    <property type="nucleotide sequence ID" value="NZ_BMYL01000004.1"/>
</dbReference>
<keyword evidence="5" id="KW-1185">Reference proteome</keyword>
<dbReference type="NCBIfam" id="TIGR02464">
    <property type="entry name" value="ribofla_fusion"/>
    <property type="match status" value="1"/>
</dbReference>
<reference evidence="4 5" key="1">
    <citation type="submission" date="2018-01" db="EMBL/GenBank/DDBJ databases">
        <title>The draft genome sequence of Halioglobus japonicus S1-36.</title>
        <authorList>
            <person name="Du Z.-J."/>
            <person name="Shi M.-J."/>
        </authorList>
    </citation>
    <scope>NUCLEOTIDE SEQUENCE [LARGE SCALE GENOMIC DNA]</scope>
    <source>
        <strain evidence="4 5">S1-36</strain>
    </source>
</reference>
<dbReference type="Pfam" id="PF08719">
    <property type="entry name" value="NADAR"/>
    <property type="match status" value="1"/>
</dbReference>
<dbReference type="Proteomes" id="UP000235162">
    <property type="component" value="Unassembled WGS sequence"/>
</dbReference>
<dbReference type="SUPFAM" id="SSF143990">
    <property type="entry name" value="YbiA-like"/>
    <property type="match status" value="1"/>
</dbReference>
<dbReference type="EMBL" id="PKUR01000004">
    <property type="protein sequence ID" value="PLW85068.1"/>
    <property type="molecule type" value="Genomic_DNA"/>
</dbReference>
<dbReference type="InterPro" id="IPR037238">
    <property type="entry name" value="YbiA-like_sf"/>
</dbReference>
<gene>
    <name evidence="4" type="ORF">C0029_16175</name>
</gene>
<evidence type="ECO:0000256" key="1">
    <source>
        <dbReference type="ARBA" id="ARBA00000022"/>
    </source>
</evidence>
<name>A0AAP8SMI3_9GAMM</name>
<comment type="catalytic activity">
    <reaction evidence="2">
        <text>2,5-diamino-6-hydroxy-4-(5-phosphoribosylamino)-pyrimidine + H2O = 2,5,6-triamino-4-hydroxypyrimidine + D-ribose 5-phosphate</text>
        <dbReference type="Rhea" id="RHEA:23436"/>
        <dbReference type="ChEBI" id="CHEBI:15377"/>
        <dbReference type="ChEBI" id="CHEBI:58614"/>
        <dbReference type="ChEBI" id="CHEBI:78346"/>
        <dbReference type="ChEBI" id="CHEBI:137796"/>
    </reaction>
</comment>
<feature type="domain" description="NADAR" evidence="3">
    <location>
        <begin position="29"/>
        <end position="151"/>
    </location>
</feature>
<comment type="caution">
    <text evidence="4">The sequence shown here is derived from an EMBL/GenBank/DDBJ whole genome shotgun (WGS) entry which is preliminary data.</text>
</comment>
<organism evidence="4 5">
    <name type="scientific">Halioglobus japonicus</name>
    <dbReference type="NCBI Taxonomy" id="930805"/>
    <lineage>
        <taxon>Bacteria</taxon>
        <taxon>Pseudomonadati</taxon>
        <taxon>Pseudomonadota</taxon>
        <taxon>Gammaproteobacteria</taxon>
        <taxon>Cellvibrionales</taxon>
        <taxon>Halieaceae</taxon>
        <taxon>Halioglobus</taxon>
    </lineage>
</organism>
<dbReference type="InterPro" id="IPR012816">
    <property type="entry name" value="NADAR"/>
</dbReference>
<evidence type="ECO:0000259" key="3">
    <source>
        <dbReference type="Pfam" id="PF08719"/>
    </source>
</evidence>
<comment type="catalytic activity">
    <reaction evidence="1">
        <text>5-amino-6-(5-phospho-D-ribosylamino)uracil + H2O = 5,6-diaminouracil + D-ribose 5-phosphate</text>
        <dbReference type="Rhea" id="RHEA:55020"/>
        <dbReference type="ChEBI" id="CHEBI:15377"/>
        <dbReference type="ChEBI" id="CHEBI:46252"/>
        <dbReference type="ChEBI" id="CHEBI:58453"/>
        <dbReference type="ChEBI" id="CHEBI:78346"/>
    </reaction>
</comment>
<dbReference type="KEGG" id="hja:BST95_01910"/>
<evidence type="ECO:0000256" key="2">
    <source>
        <dbReference type="ARBA" id="ARBA00000751"/>
    </source>
</evidence>
<dbReference type="Gene3D" id="1.10.357.40">
    <property type="entry name" value="YbiA-like"/>
    <property type="match status" value="1"/>
</dbReference>